<sequence>MGTQLRKGCFAVCFAVILISFGTNVSVAAAALEANPNVSCDATIAECNGDEELLMESEVSRRILAGSKITYKGFKPEKQVCNAQLYGNCIQAINMKTRPCAIYNRCQRGKELL</sequence>
<dbReference type="GO" id="GO:0040008">
    <property type="term" value="P:regulation of growth"/>
    <property type="evidence" value="ECO:0007669"/>
    <property type="project" value="UniProtKB-ARBA"/>
</dbReference>
<evidence type="ECO:0000256" key="4">
    <source>
        <dbReference type="ARBA" id="ARBA00022702"/>
    </source>
</evidence>
<feature type="signal peptide" evidence="7">
    <location>
        <begin position="1"/>
        <end position="30"/>
    </location>
</feature>
<accession>A0A7N2KXQ4</accession>
<keyword evidence="4" id="KW-0372">Hormone</keyword>
<evidence type="ECO:0000313" key="8">
    <source>
        <dbReference type="EnsemblPlants" id="QL02p066431:mrna:CDS:1"/>
    </source>
</evidence>
<evidence type="ECO:0000313" key="9">
    <source>
        <dbReference type="Proteomes" id="UP000594261"/>
    </source>
</evidence>
<protein>
    <submittedName>
        <fullName evidence="8">Uncharacterized protein</fullName>
    </submittedName>
</protein>
<organism evidence="8 9">
    <name type="scientific">Quercus lobata</name>
    <name type="common">Valley oak</name>
    <dbReference type="NCBI Taxonomy" id="97700"/>
    <lineage>
        <taxon>Eukaryota</taxon>
        <taxon>Viridiplantae</taxon>
        <taxon>Streptophyta</taxon>
        <taxon>Embryophyta</taxon>
        <taxon>Tracheophyta</taxon>
        <taxon>Spermatophyta</taxon>
        <taxon>Magnoliopsida</taxon>
        <taxon>eudicotyledons</taxon>
        <taxon>Gunneridae</taxon>
        <taxon>Pentapetalae</taxon>
        <taxon>rosids</taxon>
        <taxon>fabids</taxon>
        <taxon>Fagales</taxon>
        <taxon>Fagaceae</taxon>
        <taxon>Quercus</taxon>
    </lineage>
</organism>
<comment type="similarity">
    <text evidence="2">Belongs to the plant rapid alkalinization factor (RALF) family.</text>
</comment>
<comment type="subcellular location">
    <subcellularLocation>
        <location evidence="1">Secreted</location>
    </subcellularLocation>
</comment>
<reference evidence="8" key="2">
    <citation type="submission" date="2021-01" db="UniProtKB">
        <authorList>
            <consortium name="EnsemblPlants"/>
        </authorList>
    </citation>
    <scope>IDENTIFICATION</scope>
</reference>
<dbReference type="Proteomes" id="UP000594261">
    <property type="component" value="Chromosome 2"/>
</dbReference>
<evidence type="ECO:0000256" key="5">
    <source>
        <dbReference type="ARBA" id="ARBA00022729"/>
    </source>
</evidence>
<dbReference type="EnsemblPlants" id="QL02p066431:mrna">
    <property type="protein sequence ID" value="QL02p066431:mrna:CDS:1"/>
    <property type="gene ID" value="QL02p066431"/>
</dbReference>
<evidence type="ECO:0000256" key="1">
    <source>
        <dbReference type="ARBA" id="ARBA00004613"/>
    </source>
</evidence>
<keyword evidence="6" id="KW-1015">Disulfide bond</keyword>
<evidence type="ECO:0000256" key="2">
    <source>
        <dbReference type="ARBA" id="ARBA00009178"/>
    </source>
</evidence>
<dbReference type="InParanoid" id="A0A7N2KXQ4"/>
<keyword evidence="3" id="KW-0964">Secreted</keyword>
<dbReference type="Gramene" id="QL02p066431:mrna">
    <property type="protein sequence ID" value="QL02p066431:mrna:CDS:1"/>
    <property type="gene ID" value="QL02p066431"/>
</dbReference>
<keyword evidence="9" id="KW-1185">Reference proteome</keyword>
<dbReference type="GO" id="GO:0005179">
    <property type="term" value="F:hormone activity"/>
    <property type="evidence" value="ECO:0007669"/>
    <property type="project" value="UniProtKB-KW"/>
</dbReference>
<evidence type="ECO:0000256" key="6">
    <source>
        <dbReference type="ARBA" id="ARBA00023157"/>
    </source>
</evidence>
<dbReference type="InterPro" id="IPR008801">
    <property type="entry name" value="RALF"/>
</dbReference>
<dbReference type="PANTHER" id="PTHR39112:SF1">
    <property type="entry name" value="PROTEIN RALF-LIKE 27"/>
    <property type="match status" value="1"/>
</dbReference>
<reference evidence="9" key="1">
    <citation type="journal article" date="2016" name="G3 (Bethesda)">
        <title>First Draft Assembly and Annotation of the Genome of a California Endemic Oak Quercus lobata Nee (Fagaceae).</title>
        <authorList>
            <person name="Sork V.L."/>
            <person name="Fitz-Gibbon S.T."/>
            <person name="Puiu D."/>
            <person name="Crepeau M."/>
            <person name="Gugger P.F."/>
            <person name="Sherman R."/>
            <person name="Stevens K."/>
            <person name="Langley C.H."/>
            <person name="Pellegrini M."/>
            <person name="Salzberg S.L."/>
        </authorList>
    </citation>
    <scope>NUCLEOTIDE SEQUENCE [LARGE SCALE GENOMIC DNA]</scope>
    <source>
        <strain evidence="9">cv. SW786</strain>
    </source>
</reference>
<dbReference type="InterPro" id="IPR039252">
    <property type="entry name" value="RALFL27"/>
</dbReference>
<dbReference type="OMA" id="PAICNAK"/>
<dbReference type="Pfam" id="PF05498">
    <property type="entry name" value="RALF"/>
    <property type="match status" value="1"/>
</dbReference>
<feature type="chain" id="PRO_5029616431" evidence="7">
    <location>
        <begin position="31"/>
        <end position="113"/>
    </location>
</feature>
<dbReference type="PANTHER" id="PTHR39112">
    <property type="entry name" value="PROTEIN RALF-LIKE 27-RELATED"/>
    <property type="match status" value="1"/>
</dbReference>
<evidence type="ECO:0000256" key="7">
    <source>
        <dbReference type="SAM" id="SignalP"/>
    </source>
</evidence>
<dbReference type="AlphaFoldDB" id="A0A7N2KXQ4"/>
<name>A0A7N2KXQ4_QUELO</name>
<proteinExistence type="inferred from homology"/>
<keyword evidence="5 7" id="KW-0732">Signal</keyword>
<dbReference type="GO" id="GO:0005576">
    <property type="term" value="C:extracellular region"/>
    <property type="evidence" value="ECO:0007669"/>
    <property type="project" value="UniProtKB-SubCell"/>
</dbReference>
<evidence type="ECO:0000256" key="3">
    <source>
        <dbReference type="ARBA" id="ARBA00022525"/>
    </source>
</evidence>